<comment type="subcellular location">
    <subcellularLocation>
        <location evidence="1">Membrane</location>
        <topology evidence="1">Multi-pass membrane protein</topology>
    </subcellularLocation>
</comment>
<feature type="repeat" description="Solcar" evidence="8">
    <location>
        <begin position="168"/>
        <end position="254"/>
    </location>
</feature>
<dbReference type="Pfam" id="PF00153">
    <property type="entry name" value="Mito_carr"/>
    <property type="match status" value="4"/>
</dbReference>
<evidence type="ECO:0000313" key="11">
    <source>
        <dbReference type="EMBL" id="KAK1921063.1"/>
    </source>
</evidence>
<evidence type="ECO:0000256" key="6">
    <source>
        <dbReference type="ARBA" id="ARBA00022989"/>
    </source>
</evidence>
<evidence type="ECO:0000256" key="1">
    <source>
        <dbReference type="ARBA" id="ARBA00004141"/>
    </source>
</evidence>
<evidence type="ECO:0000256" key="7">
    <source>
        <dbReference type="ARBA" id="ARBA00023136"/>
    </source>
</evidence>
<evidence type="ECO:0000256" key="10">
    <source>
        <dbReference type="SAM" id="MobiDB-lite"/>
    </source>
</evidence>
<dbReference type="GO" id="GO:0055085">
    <property type="term" value="P:transmembrane transport"/>
    <property type="evidence" value="ECO:0007669"/>
    <property type="project" value="InterPro"/>
</dbReference>
<keyword evidence="6" id="KW-1133">Transmembrane helix</keyword>
<keyword evidence="4 8" id="KW-0812">Transmembrane</keyword>
<evidence type="ECO:0000256" key="8">
    <source>
        <dbReference type="PROSITE-ProRule" id="PRU00282"/>
    </source>
</evidence>
<evidence type="ECO:0000313" key="12">
    <source>
        <dbReference type="Proteomes" id="UP001182556"/>
    </source>
</evidence>
<proteinExistence type="inferred from homology"/>
<feature type="region of interest" description="Disordered" evidence="10">
    <location>
        <begin position="50"/>
        <end position="77"/>
    </location>
</feature>
<keyword evidence="5" id="KW-0677">Repeat</keyword>
<evidence type="ECO:0000256" key="5">
    <source>
        <dbReference type="ARBA" id="ARBA00022737"/>
    </source>
</evidence>
<feature type="compositionally biased region" description="Low complexity" evidence="10">
    <location>
        <begin position="68"/>
        <end position="77"/>
    </location>
</feature>
<keyword evidence="12" id="KW-1185">Reference proteome</keyword>
<gene>
    <name evidence="11" type="ORF">DB88DRAFT_121528</name>
</gene>
<reference evidence="11" key="1">
    <citation type="submission" date="2023-02" db="EMBL/GenBank/DDBJ databases">
        <title>Identification and recombinant expression of a fungal hydrolase from Papiliotrema laurentii that hydrolyzes apple cutin and clears colloidal polyester polyurethane.</title>
        <authorList>
            <consortium name="DOE Joint Genome Institute"/>
            <person name="Roman V.A."/>
            <person name="Bojanowski C."/>
            <person name="Crable B.R."/>
            <person name="Wagner D.N."/>
            <person name="Hung C.S."/>
            <person name="Nadeau L.J."/>
            <person name="Schratz L."/>
            <person name="Haridas S."/>
            <person name="Pangilinan J."/>
            <person name="Lipzen A."/>
            <person name="Na H."/>
            <person name="Yan M."/>
            <person name="Ng V."/>
            <person name="Grigoriev I.V."/>
            <person name="Spatafora J.W."/>
            <person name="Barlow D."/>
            <person name="Biffinger J."/>
            <person name="Kelley-Loughnane N."/>
            <person name="Varaljay V.A."/>
            <person name="Crookes-Goodson W.J."/>
        </authorList>
    </citation>
    <scope>NUCLEOTIDE SEQUENCE</scope>
    <source>
        <strain evidence="11">5307AH</strain>
    </source>
</reference>
<name>A0AAD9CVC0_PAPLA</name>
<dbReference type="EMBL" id="JAODAN010000012">
    <property type="protein sequence ID" value="KAK1921063.1"/>
    <property type="molecule type" value="Genomic_DNA"/>
</dbReference>
<dbReference type="GO" id="GO:0016020">
    <property type="term" value="C:membrane"/>
    <property type="evidence" value="ECO:0007669"/>
    <property type="project" value="UniProtKB-SubCell"/>
</dbReference>
<evidence type="ECO:0000256" key="2">
    <source>
        <dbReference type="ARBA" id="ARBA00006375"/>
    </source>
</evidence>
<evidence type="ECO:0000256" key="3">
    <source>
        <dbReference type="ARBA" id="ARBA00022448"/>
    </source>
</evidence>
<dbReference type="InterPro" id="IPR023395">
    <property type="entry name" value="MCP_dom_sf"/>
</dbReference>
<keyword evidence="7 8" id="KW-0472">Membrane</keyword>
<dbReference type="Gene3D" id="1.50.40.10">
    <property type="entry name" value="Mitochondrial carrier domain"/>
    <property type="match status" value="1"/>
</dbReference>
<dbReference type="Proteomes" id="UP001182556">
    <property type="component" value="Unassembled WGS sequence"/>
</dbReference>
<sequence>MSQSLNASPSLFGDLSIDHAVAGFGAGSVATLVMHPLDLVKVRFQLAESPRPSSVASTSTPIVPPTTAPTSSSPASILHPAESSRQAMLSHAGNAGSALRSAVPRPPPRFGTGVYRALEEAVRADGWKGLYRGLVPNLVGGASSWGLYFLLYNMIKKQMQGDDPTYRTTSGQHLLAAAEASAVTAMLTNPIWVVKTRVFATGRSDPAYRGLWSALRTIYTREGIQGLYKGSLLALVGVSNGSIQFATYEAIKRRRTDLKRKLYETKGKEWKVEDEKLTNTEYILASGSSKLVAIALTYPYQVVRARIQNAPTGPLVPKATIPGMIASTYRNEGVLAFYKGLGTNALRILPGTCTTFVVYENLVWLFRAMAVKRAETGRLL</sequence>
<dbReference type="InterPro" id="IPR044712">
    <property type="entry name" value="SLC25A32-like"/>
</dbReference>
<keyword evidence="3 9" id="KW-0813">Transport</keyword>
<feature type="repeat" description="Solcar" evidence="8">
    <location>
        <begin position="14"/>
        <end position="158"/>
    </location>
</feature>
<dbReference type="GO" id="GO:0006862">
    <property type="term" value="P:nucleotide transport"/>
    <property type="evidence" value="ECO:0007669"/>
    <property type="project" value="InterPro"/>
</dbReference>
<comment type="caution">
    <text evidence="11">The sequence shown here is derived from an EMBL/GenBank/DDBJ whole genome shotgun (WGS) entry which is preliminary data.</text>
</comment>
<dbReference type="PANTHER" id="PTHR45683">
    <property type="entry name" value="MITOCHONDRIAL NICOTINAMIDE ADENINE DINUCLEOTIDE TRANSPORTER 1-RELATED-RELATED"/>
    <property type="match status" value="1"/>
</dbReference>
<dbReference type="InterPro" id="IPR018108">
    <property type="entry name" value="MCP_transmembrane"/>
</dbReference>
<evidence type="ECO:0000256" key="4">
    <source>
        <dbReference type="ARBA" id="ARBA00022692"/>
    </source>
</evidence>
<accession>A0AAD9CVC0</accession>
<organism evidence="11 12">
    <name type="scientific">Papiliotrema laurentii</name>
    <name type="common">Cryptococcus laurentii</name>
    <dbReference type="NCBI Taxonomy" id="5418"/>
    <lineage>
        <taxon>Eukaryota</taxon>
        <taxon>Fungi</taxon>
        <taxon>Dikarya</taxon>
        <taxon>Basidiomycota</taxon>
        <taxon>Agaricomycotina</taxon>
        <taxon>Tremellomycetes</taxon>
        <taxon>Tremellales</taxon>
        <taxon>Rhynchogastremaceae</taxon>
        <taxon>Papiliotrema</taxon>
    </lineage>
</organism>
<protein>
    <submittedName>
        <fullName evidence="11">Flavin-adenine dinucleotide transporter</fullName>
    </submittedName>
</protein>
<evidence type="ECO:0000256" key="9">
    <source>
        <dbReference type="RuleBase" id="RU000488"/>
    </source>
</evidence>
<dbReference type="SUPFAM" id="SSF103506">
    <property type="entry name" value="Mitochondrial carrier"/>
    <property type="match status" value="1"/>
</dbReference>
<feature type="repeat" description="Solcar" evidence="8">
    <location>
        <begin position="281"/>
        <end position="365"/>
    </location>
</feature>
<comment type="similarity">
    <text evidence="2 9">Belongs to the mitochondrial carrier (TC 2.A.29) family.</text>
</comment>
<dbReference type="PROSITE" id="PS50920">
    <property type="entry name" value="SOLCAR"/>
    <property type="match status" value="3"/>
</dbReference>
<dbReference type="AlphaFoldDB" id="A0AAD9CVC0"/>
<feature type="compositionally biased region" description="Low complexity" evidence="10">
    <location>
        <begin position="52"/>
        <end position="61"/>
    </location>
</feature>